<reference evidence="3" key="1">
    <citation type="journal article" date="2019" name="Int. J. Syst. Evol. Microbiol.">
        <title>The Global Catalogue of Microorganisms (GCM) 10K type strain sequencing project: providing services to taxonomists for standard genome sequencing and annotation.</title>
        <authorList>
            <consortium name="The Broad Institute Genomics Platform"/>
            <consortium name="The Broad Institute Genome Sequencing Center for Infectious Disease"/>
            <person name="Wu L."/>
            <person name="Ma J."/>
        </authorList>
    </citation>
    <scope>NUCLEOTIDE SEQUENCE [LARGE SCALE GENOMIC DNA]</scope>
    <source>
        <strain evidence="3">JCM 3325</strain>
    </source>
</reference>
<keyword evidence="3" id="KW-1185">Reference proteome</keyword>
<dbReference type="RefSeq" id="WP_344592599.1">
    <property type="nucleotide sequence ID" value="NZ_BAAARW010000020.1"/>
</dbReference>
<dbReference type="EMBL" id="BAAARW010000020">
    <property type="protein sequence ID" value="GAA2433224.1"/>
    <property type="molecule type" value="Genomic_DNA"/>
</dbReference>
<name>A0ABP5WQ51_9ACTN</name>
<sequence length="77" mass="8238">MCIAREAVGRRAGEDGRAMEVINWRKSSHSGPTGGECIEVASLPGVIAVRDSKDPDGPKLALDQDAFGTFLARLKQQ</sequence>
<evidence type="ECO:0000313" key="3">
    <source>
        <dbReference type="Proteomes" id="UP001501231"/>
    </source>
</evidence>
<comment type="caution">
    <text evidence="2">The sequence shown here is derived from an EMBL/GenBank/DDBJ whole genome shotgun (WGS) entry which is preliminary data.</text>
</comment>
<feature type="domain" description="DUF397" evidence="1">
    <location>
        <begin position="23"/>
        <end position="75"/>
    </location>
</feature>
<gene>
    <name evidence="2" type="ORF">GCM10010191_54230</name>
</gene>
<accession>A0ABP5WQ51</accession>
<dbReference type="Proteomes" id="UP001501231">
    <property type="component" value="Unassembled WGS sequence"/>
</dbReference>
<evidence type="ECO:0000313" key="2">
    <source>
        <dbReference type="EMBL" id="GAA2433224.1"/>
    </source>
</evidence>
<evidence type="ECO:0000259" key="1">
    <source>
        <dbReference type="Pfam" id="PF04149"/>
    </source>
</evidence>
<organism evidence="2 3">
    <name type="scientific">Actinomadura vinacea</name>
    <dbReference type="NCBI Taxonomy" id="115336"/>
    <lineage>
        <taxon>Bacteria</taxon>
        <taxon>Bacillati</taxon>
        <taxon>Actinomycetota</taxon>
        <taxon>Actinomycetes</taxon>
        <taxon>Streptosporangiales</taxon>
        <taxon>Thermomonosporaceae</taxon>
        <taxon>Actinomadura</taxon>
    </lineage>
</organism>
<dbReference type="Pfam" id="PF04149">
    <property type="entry name" value="DUF397"/>
    <property type="match status" value="1"/>
</dbReference>
<proteinExistence type="predicted"/>
<protein>
    <recommendedName>
        <fullName evidence="1">DUF397 domain-containing protein</fullName>
    </recommendedName>
</protein>
<dbReference type="InterPro" id="IPR007278">
    <property type="entry name" value="DUF397"/>
</dbReference>